<dbReference type="OrthoDB" id="5241710at2759"/>
<evidence type="ECO:0000256" key="1">
    <source>
        <dbReference type="SAM" id="Phobius"/>
    </source>
</evidence>
<organism evidence="2 3">
    <name type="scientific">Paraphaeosphaeria sporulosa</name>
    <dbReference type="NCBI Taxonomy" id="1460663"/>
    <lineage>
        <taxon>Eukaryota</taxon>
        <taxon>Fungi</taxon>
        <taxon>Dikarya</taxon>
        <taxon>Ascomycota</taxon>
        <taxon>Pezizomycotina</taxon>
        <taxon>Dothideomycetes</taxon>
        <taxon>Pleosporomycetidae</taxon>
        <taxon>Pleosporales</taxon>
        <taxon>Massarineae</taxon>
        <taxon>Didymosphaeriaceae</taxon>
        <taxon>Paraphaeosphaeria</taxon>
    </lineage>
</organism>
<dbReference type="EMBL" id="KV441560">
    <property type="protein sequence ID" value="OAG00223.1"/>
    <property type="molecule type" value="Genomic_DNA"/>
</dbReference>
<feature type="transmembrane region" description="Helical" evidence="1">
    <location>
        <begin position="53"/>
        <end position="71"/>
    </location>
</feature>
<reference evidence="2 3" key="1">
    <citation type="submission" date="2016-05" db="EMBL/GenBank/DDBJ databases">
        <title>Comparative analysis of secretome profiles of manganese(II)-oxidizing ascomycete fungi.</title>
        <authorList>
            <consortium name="DOE Joint Genome Institute"/>
            <person name="Zeiner C.A."/>
            <person name="Purvine S.O."/>
            <person name="Zink E.M."/>
            <person name="Wu S."/>
            <person name="Pasa-Tolic L."/>
            <person name="Chaput D.L."/>
            <person name="Haridas S."/>
            <person name="Grigoriev I.V."/>
            <person name="Santelli C.M."/>
            <person name="Hansel C.M."/>
        </authorList>
    </citation>
    <scope>NUCLEOTIDE SEQUENCE [LARGE SCALE GENOMIC DNA]</scope>
    <source>
        <strain evidence="2 3">AP3s5-JAC2a</strain>
    </source>
</reference>
<dbReference type="AlphaFoldDB" id="A0A177BXZ3"/>
<evidence type="ECO:0000313" key="2">
    <source>
        <dbReference type="EMBL" id="OAG00223.1"/>
    </source>
</evidence>
<dbReference type="RefSeq" id="XP_018030588.1">
    <property type="nucleotide sequence ID" value="XM_018181152.1"/>
</dbReference>
<sequence length="202" mass="22181">MSPILNLRILATSLPHSLRALSIITFAPAFLLLLLLLLLLLICGIVSARVNPAISILPLFFSALYSAILLANEKIRGCQAAGLTGSPLHMMCDMLCGMPLLVCLIFGWVNMGRWHYEAAAIILGTYGTIFLLFNLGVYAYFVVKQVLDAFTPGAQYPSNCPQCQHMAFPQISVKIWSERHEYDPLLDGEERPAADVDAEDAV</sequence>
<evidence type="ECO:0008006" key="4">
    <source>
        <dbReference type="Google" id="ProtNLM"/>
    </source>
</evidence>
<accession>A0A177BXZ3</accession>
<evidence type="ECO:0000313" key="3">
    <source>
        <dbReference type="Proteomes" id="UP000077069"/>
    </source>
</evidence>
<dbReference type="InParanoid" id="A0A177BXZ3"/>
<feature type="transmembrane region" description="Helical" evidence="1">
    <location>
        <begin position="21"/>
        <end position="47"/>
    </location>
</feature>
<name>A0A177BXZ3_9PLEO</name>
<keyword evidence="1" id="KW-1133">Transmembrane helix</keyword>
<gene>
    <name evidence="2" type="ORF">CC84DRAFT_1190926</name>
</gene>
<feature type="transmembrane region" description="Helical" evidence="1">
    <location>
        <begin position="121"/>
        <end position="143"/>
    </location>
</feature>
<keyword evidence="1" id="KW-0812">Transmembrane</keyword>
<dbReference type="Proteomes" id="UP000077069">
    <property type="component" value="Unassembled WGS sequence"/>
</dbReference>
<dbReference type="GeneID" id="28764638"/>
<proteinExistence type="predicted"/>
<feature type="transmembrane region" description="Helical" evidence="1">
    <location>
        <begin position="92"/>
        <end position="109"/>
    </location>
</feature>
<dbReference type="STRING" id="1460663.A0A177BXZ3"/>
<keyword evidence="1" id="KW-0472">Membrane</keyword>
<protein>
    <recommendedName>
        <fullName evidence="4">MARVEL domain-containing protein</fullName>
    </recommendedName>
</protein>
<keyword evidence="3" id="KW-1185">Reference proteome</keyword>